<evidence type="ECO:0000313" key="2">
    <source>
        <dbReference type="EMBL" id="CAI2373862.1"/>
    </source>
</evidence>
<accession>A0AAD1XJK3</accession>
<gene>
    <name evidence="2" type="ORF">ECRASSUSDP1_LOCUS15211</name>
</gene>
<dbReference type="EMBL" id="CAMPGE010015227">
    <property type="protein sequence ID" value="CAI2373862.1"/>
    <property type="molecule type" value="Genomic_DNA"/>
</dbReference>
<feature type="compositionally biased region" description="Basic and acidic residues" evidence="1">
    <location>
        <begin position="73"/>
        <end position="83"/>
    </location>
</feature>
<comment type="caution">
    <text evidence="2">The sequence shown here is derived from an EMBL/GenBank/DDBJ whole genome shotgun (WGS) entry which is preliminary data.</text>
</comment>
<keyword evidence="3" id="KW-1185">Reference proteome</keyword>
<dbReference type="Proteomes" id="UP001295684">
    <property type="component" value="Unassembled WGS sequence"/>
</dbReference>
<evidence type="ECO:0000256" key="1">
    <source>
        <dbReference type="SAM" id="MobiDB-lite"/>
    </source>
</evidence>
<organism evidence="2 3">
    <name type="scientific">Euplotes crassus</name>
    <dbReference type="NCBI Taxonomy" id="5936"/>
    <lineage>
        <taxon>Eukaryota</taxon>
        <taxon>Sar</taxon>
        <taxon>Alveolata</taxon>
        <taxon>Ciliophora</taxon>
        <taxon>Intramacronucleata</taxon>
        <taxon>Spirotrichea</taxon>
        <taxon>Hypotrichia</taxon>
        <taxon>Euplotida</taxon>
        <taxon>Euplotidae</taxon>
        <taxon>Moneuplotes</taxon>
    </lineage>
</organism>
<sequence length="350" mass="40515">MSSDLEDDDDPQMGNGIFCQVDKIKDPFGYYYSDGLSYLDSTNIQQDTDEKDEISENPYPFRFDDPSDQPAPEQRDNAPKDLAPEDEPAVVLVSDEDAAPKIHPLFLTPFSESLHKTSKPISNKKKFSISKYIHKIFLELIEKQELIDQGCYHKKGPGRKRANPNRTSSELFTLLWNHMDTKLRRTCTKRLNRTDALTTEFIRFCEKLPYFLVLNCSSLSVYKKSIPTSFLYSFLESFTSFSSSLNCSNLDIVRSLAEYSMIFFPRNKCLQIIKLLKEENYEESFCQNLKELLDLRECTSKKSIKEFSQKSPILRRIFSLALDILKQDSFPKNLSSSCLIKCAEYFIQEE</sequence>
<name>A0AAD1XJK3_EUPCR</name>
<evidence type="ECO:0000313" key="3">
    <source>
        <dbReference type="Proteomes" id="UP001295684"/>
    </source>
</evidence>
<reference evidence="2" key="1">
    <citation type="submission" date="2023-07" db="EMBL/GenBank/DDBJ databases">
        <authorList>
            <consortium name="AG Swart"/>
            <person name="Singh M."/>
            <person name="Singh A."/>
            <person name="Seah K."/>
            <person name="Emmerich C."/>
        </authorList>
    </citation>
    <scope>NUCLEOTIDE SEQUENCE</scope>
    <source>
        <strain evidence="2">DP1</strain>
    </source>
</reference>
<dbReference type="AlphaFoldDB" id="A0AAD1XJK3"/>
<proteinExistence type="predicted"/>
<feature type="region of interest" description="Disordered" evidence="1">
    <location>
        <begin position="42"/>
        <end position="84"/>
    </location>
</feature>
<protein>
    <submittedName>
        <fullName evidence="2">Uncharacterized protein</fullName>
    </submittedName>
</protein>